<dbReference type="PANTHER" id="PTHR43346">
    <property type="entry name" value="LIGAND BINDING DOMAIN PROTEIN, PUTATIVE (AFU_ORTHOLOGUE AFUA_6G14370)-RELATED"/>
    <property type="match status" value="1"/>
</dbReference>
<dbReference type="GO" id="GO:0016853">
    <property type="term" value="F:isomerase activity"/>
    <property type="evidence" value="ECO:0007669"/>
    <property type="project" value="UniProtKB-KW"/>
</dbReference>
<accession>A0A1I6JC00</accession>
<protein>
    <submittedName>
        <fullName evidence="2">Mannose-6-phosphate isomerase, cupin superfamily</fullName>
    </submittedName>
</protein>
<keyword evidence="3" id="KW-1185">Reference proteome</keyword>
<feature type="domain" description="Cupin type-2" evidence="1">
    <location>
        <begin position="32"/>
        <end position="100"/>
    </location>
</feature>
<dbReference type="Proteomes" id="UP000198824">
    <property type="component" value="Unassembled WGS sequence"/>
</dbReference>
<keyword evidence="2" id="KW-0413">Isomerase</keyword>
<gene>
    <name evidence="2" type="ORF">SAMN05192580_0080</name>
</gene>
<dbReference type="Gene3D" id="2.60.120.10">
    <property type="entry name" value="Jelly Rolls"/>
    <property type="match status" value="1"/>
</dbReference>
<dbReference type="CDD" id="cd02223">
    <property type="entry name" value="cupin_Bh2720-like"/>
    <property type="match status" value="1"/>
</dbReference>
<organism evidence="2 3">
    <name type="scientific">Sphingomonas jatrophae</name>
    <dbReference type="NCBI Taxonomy" id="1166337"/>
    <lineage>
        <taxon>Bacteria</taxon>
        <taxon>Pseudomonadati</taxon>
        <taxon>Pseudomonadota</taxon>
        <taxon>Alphaproteobacteria</taxon>
        <taxon>Sphingomonadales</taxon>
        <taxon>Sphingomonadaceae</taxon>
        <taxon>Sphingomonas</taxon>
    </lineage>
</organism>
<dbReference type="STRING" id="1166337.SAMN05192580_0080"/>
<dbReference type="Pfam" id="PF07883">
    <property type="entry name" value="Cupin_2"/>
    <property type="match status" value="1"/>
</dbReference>
<dbReference type="EMBL" id="FOZG01000001">
    <property type="protein sequence ID" value="SFR76466.1"/>
    <property type="molecule type" value="Genomic_DNA"/>
</dbReference>
<evidence type="ECO:0000313" key="2">
    <source>
        <dbReference type="EMBL" id="SFR76466.1"/>
    </source>
</evidence>
<dbReference type="PANTHER" id="PTHR43346:SF1">
    <property type="entry name" value="QUERCETIN 2,3-DIOXYGENASE-RELATED"/>
    <property type="match status" value="1"/>
</dbReference>
<dbReference type="InterPro" id="IPR013096">
    <property type="entry name" value="Cupin_2"/>
</dbReference>
<proteinExistence type="predicted"/>
<sequence>MAVFNKDIVELTEKNDFFQKEVYRDSKIQIVLMNLPAGEEIGMETHNADQSTFFVSGEGQAEVDGAKTKVGPNHLIVIPKGAEHNITAKGSGALKLYSIYAPPAEPAGVAFKTKAEAEAAEEGFVSRAAKKLKEAVGR</sequence>
<dbReference type="RefSeq" id="WP_093309270.1">
    <property type="nucleotide sequence ID" value="NZ_FOZG01000001.1"/>
</dbReference>
<dbReference type="InterPro" id="IPR011051">
    <property type="entry name" value="RmlC_Cupin_sf"/>
</dbReference>
<reference evidence="2 3" key="1">
    <citation type="submission" date="2016-10" db="EMBL/GenBank/DDBJ databases">
        <authorList>
            <person name="de Groot N.N."/>
        </authorList>
    </citation>
    <scope>NUCLEOTIDE SEQUENCE [LARGE SCALE GENOMIC DNA]</scope>
    <source>
        <strain evidence="2 3">S5-249</strain>
    </source>
</reference>
<name>A0A1I6JC00_9SPHN</name>
<dbReference type="AlphaFoldDB" id="A0A1I6JC00"/>
<evidence type="ECO:0000313" key="3">
    <source>
        <dbReference type="Proteomes" id="UP000198824"/>
    </source>
</evidence>
<evidence type="ECO:0000259" key="1">
    <source>
        <dbReference type="Pfam" id="PF07883"/>
    </source>
</evidence>
<dbReference type="OrthoDB" id="9798709at2"/>
<dbReference type="InterPro" id="IPR014710">
    <property type="entry name" value="RmlC-like_jellyroll"/>
</dbReference>
<dbReference type="SUPFAM" id="SSF51182">
    <property type="entry name" value="RmlC-like cupins"/>
    <property type="match status" value="1"/>
</dbReference>
<dbReference type="InterPro" id="IPR052538">
    <property type="entry name" value="Flavonoid_dioxygenase-like"/>
</dbReference>